<keyword evidence="4" id="KW-0472">Membrane</keyword>
<gene>
    <name evidence="6" type="ORF">FEQUK3_LOCUS5033</name>
</gene>
<name>A0A8J2ISA3_FUSEQ</name>
<evidence type="ECO:0000313" key="6">
    <source>
        <dbReference type="EMBL" id="CAG7559369.1"/>
    </source>
</evidence>
<feature type="transmembrane region" description="Helical" evidence="4">
    <location>
        <begin position="428"/>
        <end position="450"/>
    </location>
</feature>
<dbReference type="InterPro" id="IPR011701">
    <property type="entry name" value="MFS"/>
</dbReference>
<proteinExistence type="inferred from homology"/>
<sequence>IPAETVPQSQQTVDLQSNHPSHTPFQPPADPNIPVLDETNDETTYPEGGTKAWLVVLGAWCAMVPPMGLLNTLAVLQAWIAKNELPGISESKIGWIFSCYAFFITACGAQVGKCLTAVVDLLVDRFSGPIFDAYDIRVLILPGSIGVVLCLIFMSLSTAYYQFLLSFGVLGGISSSLIFTPSLSAIGHWFCKRRAFATGVACSAGGIGGIVFSLIILYLTPRIGFPWAIRVIAFLSLGLLIIANICLRRRIPPIAKPKLYIDFGLFKDMNFSVTVIAIFLVEFAVFIPYTYLCSYALAYNFAPQEAYLLNVLLNTGAIPGRVLPGYIADRFGAFNTMIFTSLSCGAFVLALWLTAGDSHPRVMAFSVLFGFWSGAAISLSPVCISRVCKIEDYGKSNGMAYFVASFGALVGIPIAGSLLDGESGYERLIIFAGGFYMVACAAFCVARGVAGGWKISAF</sequence>
<feature type="domain" description="Major facilitator superfamily (MFS) profile" evidence="5">
    <location>
        <begin position="270"/>
        <end position="458"/>
    </location>
</feature>
<feature type="transmembrane region" description="Helical" evidence="4">
    <location>
        <begin position="365"/>
        <end position="387"/>
    </location>
</feature>
<feature type="transmembrane region" description="Helical" evidence="4">
    <location>
        <begin position="399"/>
        <end position="416"/>
    </location>
</feature>
<dbReference type="GO" id="GO:0016020">
    <property type="term" value="C:membrane"/>
    <property type="evidence" value="ECO:0007669"/>
    <property type="project" value="UniProtKB-SubCell"/>
</dbReference>
<evidence type="ECO:0000313" key="7">
    <source>
        <dbReference type="Proteomes" id="UP000693738"/>
    </source>
</evidence>
<dbReference type="PROSITE" id="PS50850">
    <property type="entry name" value="MFS"/>
    <property type="match status" value="1"/>
</dbReference>
<dbReference type="GO" id="GO:0022857">
    <property type="term" value="F:transmembrane transporter activity"/>
    <property type="evidence" value="ECO:0007669"/>
    <property type="project" value="InterPro"/>
</dbReference>
<reference evidence="6" key="1">
    <citation type="submission" date="2021-05" db="EMBL/GenBank/DDBJ databases">
        <authorList>
            <person name="Khan N."/>
        </authorList>
    </citation>
    <scope>NUCLEOTIDE SEQUENCE</scope>
</reference>
<feature type="transmembrane region" description="Helical" evidence="4">
    <location>
        <begin position="195"/>
        <end position="219"/>
    </location>
</feature>
<dbReference type="Pfam" id="PF07690">
    <property type="entry name" value="MFS_1"/>
    <property type="match status" value="1"/>
</dbReference>
<dbReference type="AlphaFoldDB" id="A0A8J2ISA3"/>
<feature type="transmembrane region" description="Helical" evidence="4">
    <location>
        <begin position="334"/>
        <end position="353"/>
    </location>
</feature>
<accession>A0A8J2ISA3</accession>
<feature type="transmembrane region" description="Helical" evidence="4">
    <location>
        <begin position="225"/>
        <end position="247"/>
    </location>
</feature>
<evidence type="ECO:0000259" key="5">
    <source>
        <dbReference type="PROSITE" id="PS50850"/>
    </source>
</evidence>
<dbReference type="InterPro" id="IPR050327">
    <property type="entry name" value="Proton-linked_MCT"/>
</dbReference>
<evidence type="ECO:0000256" key="1">
    <source>
        <dbReference type="ARBA" id="ARBA00004141"/>
    </source>
</evidence>
<comment type="subcellular location">
    <subcellularLocation>
        <location evidence="1">Membrane</location>
        <topology evidence="1">Multi-pass membrane protein</topology>
    </subcellularLocation>
</comment>
<dbReference type="EMBL" id="CAJSTJ010000129">
    <property type="protein sequence ID" value="CAG7559369.1"/>
    <property type="molecule type" value="Genomic_DNA"/>
</dbReference>
<feature type="transmembrane region" description="Helical" evidence="4">
    <location>
        <begin position="160"/>
        <end position="183"/>
    </location>
</feature>
<feature type="transmembrane region" description="Helical" evidence="4">
    <location>
        <begin position="307"/>
        <end position="327"/>
    </location>
</feature>
<feature type="transmembrane region" description="Helical" evidence="4">
    <location>
        <begin position="100"/>
        <end position="122"/>
    </location>
</feature>
<keyword evidence="4" id="KW-0812">Transmembrane</keyword>
<feature type="transmembrane region" description="Helical" evidence="4">
    <location>
        <begin position="268"/>
        <end position="287"/>
    </location>
</feature>
<keyword evidence="4" id="KW-1133">Transmembrane helix</keyword>
<dbReference type="PANTHER" id="PTHR11360:SF240">
    <property type="entry name" value="MONOCARBOXYLATE TRANSPORTER (EUROFUNG)-RELATED"/>
    <property type="match status" value="1"/>
</dbReference>
<organism evidence="6 7">
    <name type="scientific">Fusarium equiseti</name>
    <name type="common">Fusarium scirpi</name>
    <dbReference type="NCBI Taxonomy" id="61235"/>
    <lineage>
        <taxon>Eukaryota</taxon>
        <taxon>Fungi</taxon>
        <taxon>Dikarya</taxon>
        <taxon>Ascomycota</taxon>
        <taxon>Pezizomycotina</taxon>
        <taxon>Sordariomycetes</taxon>
        <taxon>Hypocreomycetidae</taxon>
        <taxon>Hypocreales</taxon>
        <taxon>Nectriaceae</taxon>
        <taxon>Fusarium</taxon>
        <taxon>Fusarium incarnatum-equiseti species complex</taxon>
    </lineage>
</organism>
<feature type="region of interest" description="Disordered" evidence="3">
    <location>
        <begin position="1"/>
        <end position="32"/>
    </location>
</feature>
<feature type="transmembrane region" description="Helical" evidence="4">
    <location>
        <begin position="52"/>
        <end position="80"/>
    </location>
</feature>
<dbReference type="PANTHER" id="PTHR11360">
    <property type="entry name" value="MONOCARBOXYLATE TRANSPORTER"/>
    <property type="match status" value="1"/>
</dbReference>
<feature type="compositionally biased region" description="Polar residues" evidence="3">
    <location>
        <begin position="1"/>
        <end position="24"/>
    </location>
</feature>
<comment type="similarity">
    <text evidence="2">Belongs to the major facilitator superfamily. Monocarboxylate porter (TC 2.A.1.13) family.</text>
</comment>
<feature type="non-terminal residue" evidence="6">
    <location>
        <position position="1"/>
    </location>
</feature>
<protein>
    <recommendedName>
        <fullName evidence="5">Major facilitator superfamily (MFS) profile domain-containing protein</fullName>
    </recommendedName>
</protein>
<evidence type="ECO:0000256" key="2">
    <source>
        <dbReference type="ARBA" id="ARBA00006727"/>
    </source>
</evidence>
<feature type="transmembrane region" description="Helical" evidence="4">
    <location>
        <begin position="134"/>
        <end position="154"/>
    </location>
</feature>
<comment type="caution">
    <text evidence="6">The sequence shown here is derived from an EMBL/GenBank/DDBJ whole genome shotgun (WGS) entry which is preliminary data.</text>
</comment>
<evidence type="ECO:0000256" key="4">
    <source>
        <dbReference type="SAM" id="Phobius"/>
    </source>
</evidence>
<dbReference type="InterPro" id="IPR020846">
    <property type="entry name" value="MFS_dom"/>
</dbReference>
<dbReference type="Proteomes" id="UP000693738">
    <property type="component" value="Unassembled WGS sequence"/>
</dbReference>
<evidence type="ECO:0000256" key="3">
    <source>
        <dbReference type="SAM" id="MobiDB-lite"/>
    </source>
</evidence>